<feature type="compositionally biased region" description="Acidic residues" evidence="1">
    <location>
        <begin position="247"/>
        <end position="277"/>
    </location>
</feature>
<name>A0A0A1MJ44_9BACI</name>
<protein>
    <submittedName>
        <fullName evidence="2">Uncharacterized protein</fullName>
    </submittedName>
</protein>
<organism evidence="2 3">
    <name type="scientific">Oceanobacillus oncorhynchi</name>
    <dbReference type="NCBI Taxonomy" id="545501"/>
    <lineage>
        <taxon>Bacteria</taxon>
        <taxon>Bacillati</taxon>
        <taxon>Bacillota</taxon>
        <taxon>Bacilli</taxon>
        <taxon>Bacillales</taxon>
        <taxon>Bacillaceae</taxon>
        <taxon>Oceanobacillus</taxon>
    </lineage>
</organism>
<dbReference type="Proteomes" id="UP000040453">
    <property type="component" value="Unassembled WGS sequence"/>
</dbReference>
<feature type="region of interest" description="Disordered" evidence="1">
    <location>
        <begin position="205"/>
        <end position="324"/>
    </location>
</feature>
<evidence type="ECO:0000313" key="3">
    <source>
        <dbReference type="Proteomes" id="UP000040453"/>
    </source>
</evidence>
<proteinExistence type="predicted"/>
<feature type="region of interest" description="Disordered" evidence="1">
    <location>
        <begin position="56"/>
        <end position="78"/>
    </location>
</feature>
<sequence length="394" mass="44326">MTFPCLKIFLIYWKRCMIKKKKLEMGENIVKSRLFRLMAVAAAIVLLLGACSNNDDEEAQKPMPEPDEQKEEIPELEAEEAEEVLQTYNEAFQNVIENAAEDGEVTDFDSPEELQEEFSTIMSEDLAAKMADAYFEENEEGSIYIVASEEPVWFDEEETYELEKAEDNLYEVEQEQTDNMLSVTYSIFWNEEKWIVSDVETEDIPVEENDGDTSNSEAEADSNQTEQENNTDNDTADQDTDGAAAEETNESTDEDTANNEANATEEENDQVSPDSEENNSGQGGTDTSDSDTSDDTDMDNSESNQNPESEENEEENTDENASSIDAAAAEKLVKEHLNMVDDSLEVVTSHQDEEGNYVVQVYELVDQDDGLAHTATYGWYTVDQTTGEVKETEF</sequence>
<evidence type="ECO:0000256" key="1">
    <source>
        <dbReference type="SAM" id="MobiDB-lite"/>
    </source>
</evidence>
<evidence type="ECO:0000313" key="2">
    <source>
        <dbReference type="EMBL" id="CEI83108.1"/>
    </source>
</evidence>
<gene>
    <name evidence="2" type="ORF">BN997_02998</name>
</gene>
<feature type="compositionally biased region" description="Acidic residues" evidence="1">
    <location>
        <begin position="65"/>
        <end position="78"/>
    </location>
</feature>
<feature type="compositionally biased region" description="Acidic residues" evidence="1">
    <location>
        <begin position="288"/>
        <end position="300"/>
    </location>
</feature>
<dbReference type="EMBL" id="CDGG01000001">
    <property type="protein sequence ID" value="CEI83108.1"/>
    <property type="molecule type" value="Genomic_DNA"/>
</dbReference>
<keyword evidence="3" id="KW-1185">Reference proteome</keyword>
<dbReference type="STRING" id="545501.BN997_02998"/>
<reference evidence="2 3" key="1">
    <citation type="submission" date="2014-11" db="EMBL/GenBank/DDBJ databases">
        <authorList>
            <person name="Urmite Genomes Urmite Genomes"/>
        </authorList>
    </citation>
    <scope>NUCLEOTIDE SEQUENCE [LARGE SCALE GENOMIC DNA]</scope>
    <source>
        <strain evidence="2 3">Oc5</strain>
    </source>
</reference>
<feature type="compositionally biased region" description="Acidic residues" evidence="1">
    <location>
        <begin position="229"/>
        <end position="240"/>
    </location>
</feature>
<accession>A0A0A1MJ44</accession>
<feature type="compositionally biased region" description="Acidic residues" evidence="1">
    <location>
        <begin position="308"/>
        <end position="318"/>
    </location>
</feature>
<dbReference type="AlphaFoldDB" id="A0A0A1MJ44"/>